<evidence type="ECO:0000256" key="1">
    <source>
        <dbReference type="ARBA" id="ARBA00023157"/>
    </source>
</evidence>
<feature type="domain" description="VWFD" evidence="3">
    <location>
        <begin position="40"/>
        <end position="180"/>
    </location>
</feature>
<keyword evidence="1" id="KW-1015">Disulfide bond</keyword>
<name>A0A8T2PKN2_9TELE</name>
<dbReference type="PANTHER" id="PTHR11339:SF228">
    <property type="entry name" value="OTOGELIN"/>
    <property type="match status" value="1"/>
</dbReference>
<accession>A0A8T2PKN2</accession>
<comment type="caution">
    <text evidence="4">The sequence shown here is derived from an EMBL/GenBank/DDBJ whole genome shotgun (WGS) entry which is preliminary data.</text>
</comment>
<sequence length="180" mass="20365">MLFNKSQNCPYNSSPPNCGLLGFAVLVNGDKCCPQWDCPCRCSVFPDLNVITFDGNSVAIYKAASYIATELPNETVSIQVQECQTSDTLLWNFTNLCLVALNITHKSHQVLINRLQRRLYVNSRYAKPRFRKYGFEVLDTGNMYLIRTPSGLKIQWFHSTGMMVIETDGFNNKLSTMGLC</sequence>
<reference evidence="4" key="1">
    <citation type="thesis" date="2021" institute="BYU ScholarsArchive" country="Provo, UT, USA">
        <title>Applications of and Algorithms for Genome Assembly and Genomic Analyses with an Emphasis on Marine Teleosts.</title>
        <authorList>
            <person name="Pickett B.D."/>
        </authorList>
    </citation>
    <scope>NUCLEOTIDE SEQUENCE</scope>
    <source>
        <strain evidence="4">HI-2016</strain>
    </source>
</reference>
<keyword evidence="5" id="KW-1185">Reference proteome</keyword>
<gene>
    <name evidence="4" type="ORF">JZ751_020850</name>
</gene>
<evidence type="ECO:0000256" key="2">
    <source>
        <dbReference type="ARBA" id="ARBA00023180"/>
    </source>
</evidence>
<dbReference type="InterPro" id="IPR001846">
    <property type="entry name" value="VWF_type-D"/>
</dbReference>
<organism evidence="4 5">
    <name type="scientific">Albula glossodonta</name>
    <name type="common">roundjaw bonefish</name>
    <dbReference type="NCBI Taxonomy" id="121402"/>
    <lineage>
        <taxon>Eukaryota</taxon>
        <taxon>Metazoa</taxon>
        <taxon>Chordata</taxon>
        <taxon>Craniata</taxon>
        <taxon>Vertebrata</taxon>
        <taxon>Euteleostomi</taxon>
        <taxon>Actinopterygii</taxon>
        <taxon>Neopterygii</taxon>
        <taxon>Teleostei</taxon>
        <taxon>Albuliformes</taxon>
        <taxon>Albulidae</taxon>
        <taxon>Albula</taxon>
    </lineage>
</organism>
<dbReference type="EMBL" id="JAFBMS010000005">
    <property type="protein sequence ID" value="KAG9352436.1"/>
    <property type="molecule type" value="Genomic_DNA"/>
</dbReference>
<dbReference type="OrthoDB" id="8921018at2759"/>
<dbReference type="Proteomes" id="UP000824540">
    <property type="component" value="Unassembled WGS sequence"/>
</dbReference>
<evidence type="ECO:0000259" key="3">
    <source>
        <dbReference type="PROSITE" id="PS51233"/>
    </source>
</evidence>
<dbReference type="GO" id="GO:0031012">
    <property type="term" value="C:extracellular matrix"/>
    <property type="evidence" value="ECO:0007669"/>
    <property type="project" value="TreeGrafter"/>
</dbReference>
<dbReference type="PROSITE" id="PS51233">
    <property type="entry name" value="VWFD"/>
    <property type="match status" value="1"/>
</dbReference>
<dbReference type="PANTHER" id="PTHR11339">
    <property type="entry name" value="EXTRACELLULAR MATRIX GLYCOPROTEIN RELATED"/>
    <property type="match status" value="1"/>
</dbReference>
<feature type="non-terminal residue" evidence="4">
    <location>
        <position position="180"/>
    </location>
</feature>
<keyword evidence="2" id="KW-0325">Glycoprotein</keyword>
<dbReference type="AlphaFoldDB" id="A0A8T2PKN2"/>
<evidence type="ECO:0000313" key="5">
    <source>
        <dbReference type="Proteomes" id="UP000824540"/>
    </source>
</evidence>
<dbReference type="InterPro" id="IPR050780">
    <property type="entry name" value="Mucin_vWF_Thrombospondin_sf"/>
</dbReference>
<evidence type="ECO:0000313" key="4">
    <source>
        <dbReference type="EMBL" id="KAG9352436.1"/>
    </source>
</evidence>
<protein>
    <recommendedName>
        <fullName evidence="3">VWFD domain-containing protein</fullName>
    </recommendedName>
</protein>
<dbReference type="GO" id="GO:0005615">
    <property type="term" value="C:extracellular space"/>
    <property type="evidence" value="ECO:0007669"/>
    <property type="project" value="TreeGrafter"/>
</dbReference>
<proteinExistence type="predicted"/>
<dbReference type="Pfam" id="PF00094">
    <property type="entry name" value="VWD"/>
    <property type="match status" value="1"/>
</dbReference>